<name>A0A1I7ECG6_9BURK</name>
<dbReference type="GO" id="GO:0047614">
    <property type="term" value="F:aconitate delta-isomerase activity"/>
    <property type="evidence" value="ECO:0007669"/>
    <property type="project" value="UniProtKB-EC"/>
</dbReference>
<dbReference type="GeneID" id="77199414"/>
<evidence type="ECO:0000313" key="5">
    <source>
        <dbReference type="Proteomes" id="UP000674425"/>
    </source>
</evidence>
<dbReference type="PANTHER" id="PTHR30632">
    <property type="entry name" value="MOLYBDATE-BINDING PERIPLASMIC PROTEIN"/>
    <property type="match status" value="1"/>
</dbReference>
<dbReference type="SUPFAM" id="SSF53850">
    <property type="entry name" value="Periplasmic binding protein-like II"/>
    <property type="match status" value="1"/>
</dbReference>
<evidence type="ECO:0000313" key="2">
    <source>
        <dbReference type="EMBL" id="CAE6740266.1"/>
    </source>
</evidence>
<dbReference type="EMBL" id="FPBH01000016">
    <property type="protein sequence ID" value="SFU21624.1"/>
    <property type="molecule type" value="Genomic_DNA"/>
</dbReference>
<dbReference type="InterPro" id="IPR050682">
    <property type="entry name" value="ModA/WtpA"/>
</dbReference>
<dbReference type="PANTHER" id="PTHR30632:SF11">
    <property type="entry name" value="BLR4797 PROTEIN"/>
    <property type="match status" value="1"/>
</dbReference>
<proteinExistence type="predicted"/>
<reference evidence="2 5" key="2">
    <citation type="submission" date="2021-02" db="EMBL/GenBank/DDBJ databases">
        <authorList>
            <person name="Vanwijnsberghe S."/>
        </authorList>
    </citation>
    <scope>NUCLEOTIDE SEQUENCE [LARGE SCALE GENOMIC DNA]</scope>
    <source>
        <strain evidence="2 5">R-69658</strain>
    </source>
</reference>
<dbReference type="RefSeq" id="WP_093638742.1">
    <property type="nucleotide sequence ID" value="NZ_CAJNAU010000016.1"/>
</dbReference>
<accession>A0A1I7ECG6</accession>
<keyword evidence="1" id="KW-0732">Signal</keyword>
<feature type="chain" id="PRO_5011791460" evidence="1">
    <location>
        <begin position="30"/>
        <end position="266"/>
    </location>
</feature>
<dbReference type="EMBL" id="CAJNAU010000016">
    <property type="protein sequence ID" value="CAE6740266.1"/>
    <property type="molecule type" value="Genomic_DNA"/>
</dbReference>
<reference evidence="3 4" key="1">
    <citation type="submission" date="2016-10" db="EMBL/GenBank/DDBJ databases">
        <authorList>
            <person name="de Groot N.N."/>
        </authorList>
    </citation>
    <scope>NUCLEOTIDE SEQUENCE [LARGE SCALE GENOMIC DNA]</scope>
    <source>
        <strain evidence="3 4">LMG 27731</strain>
    </source>
</reference>
<dbReference type="GO" id="GO:0030973">
    <property type="term" value="F:molybdate ion binding"/>
    <property type="evidence" value="ECO:0007669"/>
    <property type="project" value="TreeGrafter"/>
</dbReference>
<dbReference type="EC" id="5.3.3.7" evidence="2"/>
<dbReference type="Proteomes" id="UP000198844">
    <property type="component" value="Unassembled WGS sequence"/>
</dbReference>
<gene>
    <name evidence="2" type="primary">ais_1</name>
    <name evidence="2" type="ORF">R69658_02224</name>
    <name evidence="3" type="ORF">SAMN05192563_1016150</name>
</gene>
<keyword evidence="5" id="KW-1185">Reference proteome</keyword>
<evidence type="ECO:0000256" key="1">
    <source>
        <dbReference type="SAM" id="SignalP"/>
    </source>
</evidence>
<protein>
    <submittedName>
        <fullName evidence="2">Aconitate isomerase</fullName>
        <ecNumber evidence="2">5.3.3.7</ecNumber>
    </submittedName>
    <submittedName>
        <fullName evidence="3">Molybdate transport system substrate-binding protein</fullName>
    </submittedName>
</protein>
<dbReference type="Pfam" id="PF13531">
    <property type="entry name" value="SBP_bac_11"/>
    <property type="match status" value="1"/>
</dbReference>
<dbReference type="Gene3D" id="3.40.190.10">
    <property type="entry name" value="Periplasmic binding protein-like II"/>
    <property type="match status" value="2"/>
</dbReference>
<sequence>MVINIAKLRRATVSAALCTASLLSNAVHAADVHVLATGALSAAFRELGPGYERQTGNHLVISWGPSYGTSADALPMRIKNGEAMDVCFMIRPALDEQIRQGKFLPDTRTDLVASRIGVAVQVGMPKPDVSTVEALRSALLAAKSVAFSEGASGTYITETLFPKLGIAHQMKARSIQIKGKELVGTAIERGDAELGLQQISELRAIQGIQYVGALPQEVQKASVISAALSTNAQEQEGAAALISYLRTPTASAVFEKTGLDPIKPGK</sequence>
<keyword evidence="2" id="KW-0413">Isomerase</keyword>
<feature type="signal peptide" evidence="1">
    <location>
        <begin position="1"/>
        <end position="29"/>
    </location>
</feature>
<dbReference type="Proteomes" id="UP000674425">
    <property type="component" value="Unassembled WGS sequence"/>
</dbReference>
<evidence type="ECO:0000313" key="3">
    <source>
        <dbReference type="EMBL" id="SFU21624.1"/>
    </source>
</evidence>
<dbReference type="GO" id="GO:0015689">
    <property type="term" value="P:molybdate ion transport"/>
    <property type="evidence" value="ECO:0007669"/>
    <property type="project" value="TreeGrafter"/>
</dbReference>
<organism evidence="3 4">
    <name type="scientific">Paraburkholderia aspalathi</name>
    <dbReference type="NCBI Taxonomy" id="1324617"/>
    <lineage>
        <taxon>Bacteria</taxon>
        <taxon>Pseudomonadati</taxon>
        <taxon>Pseudomonadota</taxon>
        <taxon>Betaproteobacteria</taxon>
        <taxon>Burkholderiales</taxon>
        <taxon>Burkholderiaceae</taxon>
        <taxon>Paraburkholderia</taxon>
    </lineage>
</organism>
<dbReference type="OrthoDB" id="8216219at2"/>
<dbReference type="AlphaFoldDB" id="A0A1I7ECG6"/>
<evidence type="ECO:0000313" key="4">
    <source>
        <dbReference type="Proteomes" id="UP000198844"/>
    </source>
</evidence>